<accession>A0ACC0HPZ8</accession>
<dbReference type="Proteomes" id="UP001060215">
    <property type="component" value="Chromosome 4"/>
</dbReference>
<name>A0ACC0HPZ8_9ERIC</name>
<proteinExistence type="predicted"/>
<organism evidence="1 2">
    <name type="scientific">Camellia lanceoleosa</name>
    <dbReference type="NCBI Taxonomy" id="1840588"/>
    <lineage>
        <taxon>Eukaryota</taxon>
        <taxon>Viridiplantae</taxon>
        <taxon>Streptophyta</taxon>
        <taxon>Embryophyta</taxon>
        <taxon>Tracheophyta</taxon>
        <taxon>Spermatophyta</taxon>
        <taxon>Magnoliopsida</taxon>
        <taxon>eudicotyledons</taxon>
        <taxon>Gunneridae</taxon>
        <taxon>Pentapetalae</taxon>
        <taxon>asterids</taxon>
        <taxon>Ericales</taxon>
        <taxon>Theaceae</taxon>
        <taxon>Camellia</taxon>
    </lineage>
</organism>
<dbReference type="EMBL" id="CM045761">
    <property type="protein sequence ID" value="KAI8014978.1"/>
    <property type="molecule type" value="Genomic_DNA"/>
</dbReference>
<comment type="caution">
    <text evidence="1">The sequence shown here is derived from an EMBL/GenBank/DDBJ whole genome shotgun (WGS) entry which is preliminary data.</text>
</comment>
<protein>
    <submittedName>
        <fullName evidence="1">Cytochrome P450 78A7</fullName>
    </submittedName>
</protein>
<reference evidence="1 2" key="1">
    <citation type="journal article" date="2022" name="Plant J.">
        <title>Chromosome-level genome of Camellia lanceoleosa provides a valuable resource for understanding genome evolution and self-incompatibility.</title>
        <authorList>
            <person name="Gong W."/>
            <person name="Xiao S."/>
            <person name="Wang L."/>
            <person name="Liao Z."/>
            <person name="Chang Y."/>
            <person name="Mo W."/>
            <person name="Hu G."/>
            <person name="Li W."/>
            <person name="Zhao G."/>
            <person name="Zhu H."/>
            <person name="Hu X."/>
            <person name="Ji K."/>
            <person name="Xiang X."/>
            <person name="Song Q."/>
            <person name="Yuan D."/>
            <person name="Jin S."/>
            <person name="Zhang L."/>
        </authorList>
    </citation>
    <scope>NUCLEOTIDE SEQUENCE [LARGE SCALE GENOMIC DNA]</scope>
    <source>
        <strain evidence="1">SQ_2022a</strain>
    </source>
</reference>
<keyword evidence="2" id="KW-1185">Reference proteome</keyword>
<sequence length="615" mass="68855">MRLLMFSLCIPLIKQYFSIRIYFFPRGNASLFKQPLSPPSFTIHHPPNLSLSLSLSLSRNQAFMELTLISEDTTWWLFTLPAILKLQAFCNTPLVLSIFTIIAILGTLGLLTWAFSTAGPAWKYGRNQMGRVPIPGFRGLPIFGSLFSLSHGLAHRTLASMASSQAATQLMAFSLGSTPAVIASDPVTAREILTSPHFANRPIKHSAKQLMFSRAIGFAPNGTYWRLLRRIASSHLFAPKRILAHEAGRRLDCAAMLSSISKEQTLHGFVVLRKHLQAASLNNIMEIVFGKRYDTVYDSDEEAREVQEIVREGFELLGAFNWCDHLPWLKYFYDPFCIDERCVALVPRVKRLVNRIIDEHRRGRVSGSVKLSDDSDFVDVLLSLEGEEKLEEDDMVAVLWEMIFRGTDTTALLTEWVMAELVLNPVIQAKLQHELETLMETKTVTDNDISKLPYLQAVVKETLRVHPPGPLLSWARLSTSDVHLSNGMVIPADTPAMVNMWAITHDSNVWEDPTVFKPERFLPSEVGGVDVTAGFDVRGNDLRLAPFGAGRRVCPGKNLGLVTVSLWVAKLVHHFKWVEDISAHPIDLSEVLKLSCEMKNPLSVVAVPRTSVSTF</sequence>
<evidence type="ECO:0000313" key="2">
    <source>
        <dbReference type="Proteomes" id="UP001060215"/>
    </source>
</evidence>
<gene>
    <name evidence="1" type="ORF">LOK49_LG05G02863</name>
</gene>
<evidence type="ECO:0000313" key="1">
    <source>
        <dbReference type="EMBL" id="KAI8014978.1"/>
    </source>
</evidence>